<organism evidence="7 8">
    <name type="scientific">Folsomia candida</name>
    <name type="common">Springtail</name>
    <dbReference type="NCBI Taxonomy" id="158441"/>
    <lineage>
        <taxon>Eukaryota</taxon>
        <taxon>Metazoa</taxon>
        <taxon>Ecdysozoa</taxon>
        <taxon>Arthropoda</taxon>
        <taxon>Hexapoda</taxon>
        <taxon>Collembola</taxon>
        <taxon>Entomobryomorpha</taxon>
        <taxon>Isotomoidea</taxon>
        <taxon>Isotomidae</taxon>
        <taxon>Proisotominae</taxon>
        <taxon>Folsomia</taxon>
    </lineage>
</organism>
<evidence type="ECO:0000256" key="1">
    <source>
        <dbReference type="ARBA" id="ARBA00004651"/>
    </source>
</evidence>
<dbReference type="GO" id="GO:0050909">
    <property type="term" value="P:sensory perception of taste"/>
    <property type="evidence" value="ECO:0007669"/>
    <property type="project" value="InterPro"/>
</dbReference>
<dbReference type="GO" id="GO:0005886">
    <property type="term" value="C:plasma membrane"/>
    <property type="evidence" value="ECO:0007669"/>
    <property type="project" value="UniProtKB-SubCell"/>
</dbReference>
<evidence type="ECO:0000313" key="8">
    <source>
        <dbReference type="Proteomes" id="UP000198287"/>
    </source>
</evidence>
<comment type="subcellular location">
    <subcellularLocation>
        <location evidence="1">Cell membrane</location>
        <topology evidence="1">Multi-pass membrane protein</topology>
    </subcellularLocation>
</comment>
<gene>
    <name evidence="7" type="ORF">Fcan01_20391</name>
</gene>
<evidence type="ECO:0000256" key="2">
    <source>
        <dbReference type="ARBA" id="ARBA00022475"/>
    </source>
</evidence>
<dbReference type="AlphaFoldDB" id="A0A226DHD2"/>
<evidence type="ECO:0000313" key="7">
    <source>
        <dbReference type="EMBL" id="OXA44579.1"/>
    </source>
</evidence>
<keyword evidence="5 6" id="KW-0472">Membrane</keyword>
<evidence type="ECO:0000256" key="5">
    <source>
        <dbReference type="ARBA" id="ARBA00023136"/>
    </source>
</evidence>
<evidence type="ECO:0000256" key="3">
    <source>
        <dbReference type="ARBA" id="ARBA00022692"/>
    </source>
</evidence>
<feature type="transmembrane region" description="Helical" evidence="6">
    <location>
        <begin position="204"/>
        <end position="223"/>
    </location>
</feature>
<comment type="caution">
    <text evidence="7">The sequence shown here is derived from an EMBL/GenBank/DDBJ whole genome shotgun (WGS) entry which is preliminary data.</text>
</comment>
<evidence type="ECO:0000256" key="4">
    <source>
        <dbReference type="ARBA" id="ARBA00022989"/>
    </source>
</evidence>
<keyword evidence="3 6" id="KW-0812">Transmembrane</keyword>
<dbReference type="Proteomes" id="UP000198287">
    <property type="component" value="Unassembled WGS sequence"/>
</dbReference>
<proteinExistence type="predicted"/>
<feature type="transmembrane region" description="Helical" evidence="6">
    <location>
        <begin position="315"/>
        <end position="336"/>
    </location>
</feature>
<evidence type="ECO:0000256" key="6">
    <source>
        <dbReference type="SAM" id="Phobius"/>
    </source>
</evidence>
<sequence length="429" mass="49276">MLVKMEKLKQAQPTGTSICVPLYKFLKYVGVFPCSFEFHPVPKGFDGVLPLRKIYAEPSGKFVLLCKLVLFTHCMHSLFQAFQLFWNLVILKEDFGTIMSLVAWCGTSMLGLLVALKHYKDRDSICAWMTDINALEEEIYEKYRNHGNHVSTYVVRHTREFHRIRRNIFVFSIIASAVIGMKHLQEPRSPVFLYSLLPSHFENWVLLGCSVAFHAAIMVYDLFFTVQLVAGCMNICRIFESCLTLMVSPDKDKSGFELLLEMDDALGYNKRLGELMDGANKIYAWLIALQMGGYSVLCCIVAFLPIHYWNSTSPLGLLGYVFLFIAVIFIFCRVFPEMGSVYDASKSFKIAWLRELAYSRDALRLVVEHEKYFKLLRLRVKSCVEFGFKCGNFVFIKTSTMLSFFSVISTYLIILLQFTRSAGYGRDKD</sequence>
<reference evidence="7 8" key="1">
    <citation type="submission" date="2015-12" db="EMBL/GenBank/DDBJ databases">
        <title>The genome of Folsomia candida.</title>
        <authorList>
            <person name="Faddeeva A."/>
            <person name="Derks M.F."/>
            <person name="Anvar Y."/>
            <person name="Smit S."/>
            <person name="Van Straalen N."/>
            <person name="Roelofs D."/>
        </authorList>
    </citation>
    <scope>NUCLEOTIDE SEQUENCE [LARGE SCALE GENOMIC DNA]</scope>
    <source>
        <strain evidence="7 8">VU population</strain>
        <tissue evidence="7">Whole body</tissue>
    </source>
</reference>
<dbReference type="EMBL" id="LNIX01000019">
    <property type="protein sequence ID" value="OXA44579.1"/>
    <property type="molecule type" value="Genomic_DNA"/>
</dbReference>
<feature type="transmembrane region" description="Helical" evidence="6">
    <location>
        <begin position="166"/>
        <end position="184"/>
    </location>
</feature>
<feature type="transmembrane region" description="Helical" evidence="6">
    <location>
        <begin position="401"/>
        <end position="419"/>
    </location>
</feature>
<feature type="transmembrane region" description="Helical" evidence="6">
    <location>
        <begin position="62"/>
        <end position="86"/>
    </location>
</feature>
<protein>
    <recommendedName>
        <fullName evidence="9">Gustatory receptor</fullName>
    </recommendedName>
</protein>
<accession>A0A226DHD2</accession>
<feature type="transmembrane region" description="Helical" evidence="6">
    <location>
        <begin position="282"/>
        <end position="309"/>
    </location>
</feature>
<keyword evidence="8" id="KW-1185">Reference proteome</keyword>
<keyword evidence="2" id="KW-1003">Cell membrane</keyword>
<name>A0A226DHD2_FOLCA</name>
<feature type="transmembrane region" description="Helical" evidence="6">
    <location>
        <begin position="98"/>
        <end position="116"/>
    </location>
</feature>
<dbReference type="InterPro" id="IPR013604">
    <property type="entry name" value="7TM_chemorcpt"/>
</dbReference>
<dbReference type="Pfam" id="PF08395">
    <property type="entry name" value="7tm_7"/>
    <property type="match status" value="1"/>
</dbReference>
<evidence type="ECO:0008006" key="9">
    <source>
        <dbReference type="Google" id="ProtNLM"/>
    </source>
</evidence>
<keyword evidence="4 6" id="KW-1133">Transmembrane helix</keyword>